<evidence type="ECO:0000313" key="2">
    <source>
        <dbReference type="Proteomes" id="UP000242496"/>
    </source>
</evidence>
<gene>
    <name evidence="1" type="ORF">SAMN05421784_10249</name>
</gene>
<proteinExistence type="predicted"/>
<evidence type="ECO:0000313" key="1">
    <source>
        <dbReference type="EMBL" id="SFU28522.1"/>
    </source>
</evidence>
<dbReference type="STRING" id="351659.SAMN05421784_10249"/>
<sequence>MISISDKVKNSTFFASLIAKKVYTASGSS</sequence>
<dbReference type="Proteomes" id="UP000242496">
    <property type="component" value="Unassembled WGS sequence"/>
</dbReference>
<dbReference type="EMBL" id="FPBJ01000002">
    <property type="protein sequence ID" value="SFU28522.1"/>
    <property type="molecule type" value="Genomic_DNA"/>
</dbReference>
<protein>
    <submittedName>
        <fullName evidence="1">Uncharacterized protein</fullName>
    </submittedName>
</protein>
<reference evidence="2" key="1">
    <citation type="submission" date="2016-10" db="EMBL/GenBank/DDBJ databases">
        <authorList>
            <person name="Varghese N."/>
            <person name="Submissions S."/>
        </authorList>
    </citation>
    <scope>NUCLEOTIDE SEQUENCE [LARGE SCALE GENOMIC DNA]</scope>
    <source>
        <strain evidence="2">DSM 18168</strain>
    </source>
</reference>
<accession>A0A1I7EX70</accession>
<keyword evidence="2" id="KW-1185">Reference proteome</keyword>
<organism evidence="1 2">
    <name type="scientific">Xenorhabdus koppenhoeferi</name>
    <dbReference type="NCBI Taxonomy" id="351659"/>
    <lineage>
        <taxon>Bacteria</taxon>
        <taxon>Pseudomonadati</taxon>
        <taxon>Pseudomonadota</taxon>
        <taxon>Gammaproteobacteria</taxon>
        <taxon>Enterobacterales</taxon>
        <taxon>Morganellaceae</taxon>
        <taxon>Xenorhabdus</taxon>
    </lineage>
</organism>
<name>A0A1I7EX70_9GAMM</name>
<dbReference type="AlphaFoldDB" id="A0A1I7EX70"/>